<keyword evidence="5 8" id="KW-1133">Transmembrane helix</keyword>
<keyword evidence="2" id="KW-1003">Cell membrane</keyword>
<evidence type="ECO:0000256" key="7">
    <source>
        <dbReference type="ARBA" id="ARBA00024033"/>
    </source>
</evidence>
<accession>A0A5N0T9U2</accession>
<evidence type="ECO:0000256" key="4">
    <source>
        <dbReference type="ARBA" id="ARBA00022692"/>
    </source>
</evidence>
<dbReference type="RefSeq" id="WP_150895608.1">
    <property type="nucleotide sequence ID" value="NZ_VYUY01000022.1"/>
</dbReference>
<gene>
    <name evidence="9" type="ORF">F6B40_15480</name>
</gene>
<keyword evidence="3" id="KW-0808">Transferase</keyword>
<dbReference type="Proteomes" id="UP000326838">
    <property type="component" value="Unassembled WGS sequence"/>
</dbReference>
<evidence type="ECO:0000256" key="2">
    <source>
        <dbReference type="ARBA" id="ARBA00022475"/>
    </source>
</evidence>
<feature type="transmembrane region" description="Helical" evidence="8">
    <location>
        <begin position="274"/>
        <end position="297"/>
    </location>
</feature>
<evidence type="ECO:0000256" key="8">
    <source>
        <dbReference type="SAM" id="Phobius"/>
    </source>
</evidence>
<feature type="transmembrane region" description="Helical" evidence="8">
    <location>
        <begin position="329"/>
        <end position="346"/>
    </location>
</feature>
<dbReference type="Pfam" id="PF09594">
    <property type="entry name" value="GT87"/>
    <property type="match status" value="1"/>
</dbReference>
<dbReference type="AlphaFoldDB" id="A0A5N0T9U2"/>
<reference evidence="10" key="1">
    <citation type="submission" date="2019-09" db="EMBL/GenBank/DDBJ databases">
        <title>Mumia zhuanghuii sp. nov. isolated from the intestinal contents of plateau pika (Ochotona curzoniae) in the Qinghai-Tibet plateau of China.</title>
        <authorList>
            <person name="Tian Z."/>
        </authorList>
    </citation>
    <scope>NUCLEOTIDE SEQUENCE [LARGE SCALE GENOMIC DNA]</scope>
    <source>
        <strain evidence="10">L-033</strain>
    </source>
</reference>
<dbReference type="GO" id="GO:0005886">
    <property type="term" value="C:plasma membrane"/>
    <property type="evidence" value="ECO:0007669"/>
    <property type="project" value="UniProtKB-SubCell"/>
</dbReference>
<feature type="transmembrane region" description="Helical" evidence="8">
    <location>
        <begin position="304"/>
        <end position="323"/>
    </location>
</feature>
<sequence length="422" mass="45308">MSRRAVLWVAFVAVHVVVSVLGWVFPNEPMGDVYRVYEPWSSAYLNGGYATGWDGATGEVVRTWVGYVGLTETWVYPQLALLPMLAAWIFGWATTYTPAWAIMVTLVDAAAFAVLVGRGRSSGRTAAAWFWIAFLALTGPVALYRLDAVTVALGILGCLWLVGRPWLGATILAVATWIKVWPAALLAAGVLAVRRRLTVVAAAAAVSAVTLGVVVLAGGGARAFGFIGDQTGRGLQVESPVSTVYLWDVMLGGPSRVFYNTELLTFEVTGPFEAALVSAMTPVLAVAVFAVVLLGALKAWRGASFAALFPPLSLALVTVFIALNKVGSPQYMVWLIVPLVAGLVIDRRRWWPPAALALLIALATQIIYPLTYFDLLDAEPFPVVVITIRNALLVALTVWAVVLLARVRPRRLVRPRVPVSAG</sequence>
<dbReference type="GO" id="GO:0016758">
    <property type="term" value="F:hexosyltransferase activity"/>
    <property type="evidence" value="ECO:0007669"/>
    <property type="project" value="InterPro"/>
</dbReference>
<keyword evidence="4 8" id="KW-0812">Transmembrane</keyword>
<evidence type="ECO:0000313" key="10">
    <source>
        <dbReference type="Proteomes" id="UP000326838"/>
    </source>
</evidence>
<evidence type="ECO:0000256" key="1">
    <source>
        <dbReference type="ARBA" id="ARBA00004651"/>
    </source>
</evidence>
<comment type="caution">
    <text evidence="9">The sequence shown here is derived from an EMBL/GenBank/DDBJ whole genome shotgun (WGS) entry which is preliminary data.</text>
</comment>
<proteinExistence type="inferred from homology"/>
<evidence type="ECO:0000256" key="5">
    <source>
        <dbReference type="ARBA" id="ARBA00022989"/>
    </source>
</evidence>
<organism evidence="9 10">
    <name type="scientific">Microbacterium caowuchunii</name>
    <dbReference type="NCBI Taxonomy" id="2614638"/>
    <lineage>
        <taxon>Bacteria</taxon>
        <taxon>Bacillati</taxon>
        <taxon>Actinomycetota</taxon>
        <taxon>Actinomycetes</taxon>
        <taxon>Micrococcales</taxon>
        <taxon>Microbacteriaceae</taxon>
        <taxon>Microbacterium</taxon>
    </lineage>
</organism>
<protein>
    <submittedName>
        <fullName evidence="9">DUF2029 domain-containing protein</fullName>
    </submittedName>
</protein>
<feature type="transmembrane region" description="Helical" evidence="8">
    <location>
        <begin position="199"/>
        <end position="221"/>
    </location>
</feature>
<dbReference type="InterPro" id="IPR018584">
    <property type="entry name" value="GT87"/>
</dbReference>
<keyword evidence="10" id="KW-1185">Reference proteome</keyword>
<feature type="transmembrane region" description="Helical" evidence="8">
    <location>
        <begin position="353"/>
        <end position="371"/>
    </location>
</feature>
<dbReference type="EMBL" id="VYUY01000022">
    <property type="protein sequence ID" value="KAA9130079.1"/>
    <property type="molecule type" value="Genomic_DNA"/>
</dbReference>
<comment type="similarity">
    <text evidence="7">Belongs to the glycosyltransferase 87 family.</text>
</comment>
<evidence type="ECO:0000256" key="6">
    <source>
        <dbReference type="ARBA" id="ARBA00023136"/>
    </source>
</evidence>
<feature type="transmembrane region" description="Helical" evidence="8">
    <location>
        <begin position="128"/>
        <end position="146"/>
    </location>
</feature>
<evidence type="ECO:0000313" key="9">
    <source>
        <dbReference type="EMBL" id="KAA9130079.1"/>
    </source>
</evidence>
<evidence type="ECO:0000256" key="3">
    <source>
        <dbReference type="ARBA" id="ARBA00022679"/>
    </source>
</evidence>
<keyword evidence="6 8" id="KW-0472">Membrane</keyword>
<feature type="transmembrane region" description="Helical" evidence="8">
    <location>
        <begin position="6"/>
        <end position="25"/>
    </location>
</feature>
<comment type="subcellular location">
    <subcellularLocation>
        <location evidence="1">Cell membrane</location>
        <topology evidence="1">Multi-pass membrane protein</topology>
    </subcellularLocation>
</comment>
<feature type="transmembrane region" description="Helical" evidence="8">
    <location>
        <begin position="166"/>
        <end position="192"/>
    </location>
</feature>
<feature type="transmembrane region" description="Helical" evidence="8">
    <location>
        <begin position="383"/>
        <end position="405"/>
    </location>
</feature>
<name>A0A5N0T9U2_9MICO</name>